<keyword evidence="2" id="KW-1185">Reference proteome</keyword>
<dbReference type="EMBL" id="MU006715">
    <property type="protein sequence ID" value="KAF2627879.1"/>
    <property type="molecule type" value="Genomic_DNA"/>
</dbReference>
<accession>A0ACB6S3V0</accession>
<evidence type="ECO:0000313" key="2">
    <source>
        <dbReference type="Proteomes" id="UP000799754"/>
    </source>
</evidence>
<sequence>MTTTPPPPSQTALDILSEINGLGDGLRNGEQGAREGLMSAASRLIAELQHPTENALQLLWAQPTHLAVIRMAVEIKLFQAMSSTPPTGESSASIAARCVPEGKADTVLVARMLRHLAAMSTILETGPDTFAPTSKSLAYAAPNYQDTILYIVDNFQPALDAGPSFFRANGFQAPTSSIDAPFQHAFKKGVHYFEYFDKFDQEMGRRFASMMDVWSMGRQRWFDADYYPVGERLIAGAEAKTENGEEEGVFLVDVGGGTGHDVKGLRAAFGDKIPGRLVLQDRPEIISHAQVSSVDEKMAHDFLTPQPIKGARAYFLHSIVQDWSDSINTQILSSIVPAMKPGYSKILINDFVVPNQGAHWSQTALDWELMASLGARHRTVAEHAALYEGAGLKIMGIWRHPHSLDSLIELELA</sequence>
<dbReference type="Proteomes" id="UP000799754">
    <property type="component" value="Unassembled WGS sequence"/>
</dbReference>
<organism evidence="1 2">
    <name type="scientific">Macroventuria anomochaeta</name>
    <dbReference type="NCBI Taxonomy" id="301207"/>
    <lineage>
        <taxon>Eukaryota</taxon>
        <taxon>Fungi</taxon>
        <taxon>Dikarya</taxon>
        <taxon>Ascomycota</taxon>
        <taxon>Pezizomycotina</taxon>
        <taxon>Dothideomycetes</taxon>
        <taxon>Pleosporomycetidae</taxon>
        <taxon>Pleosporales</taxon>
        <taxon>Pleosporineae</taxon>
        <taxon>Didymellaceae</taxon>
        <taxon>Macroventuria</taxon>
    </lineage>
</organism>
<reference evidence="1" key="1">
    <citation type="journal article" date="2020" name="Stud. Mycol.">
        <title>101 Dothideomycetes genomes: a test case for predicting lifestyles and emergence of pathogens.</title>
        <authorList>
            <person name="Haridas S."/>
            <person name="Albert R."/>
            <person name="Binder M."/>
            <person name="Bloem J."/>
            <person name="Labutti K."/>
            <person name="Salamov A."/>
            <person name="Andreopoulos B."/>
            <person name="Baker S."/>
            <person name="Barry K."/>
            <person name="Bills G."/>
            <person name="Bluhm B."/>
            <person name="Cannon C."/>
            <person name="Castanera R."/>
            <person name="Culley D."/>
            <person name="Daum C."/>
            <person name="Ezra D."/>
            <person name="Gonzalez J."/>
            <person name="Henrissat B."/>
            <person name="Kuo A."/>
            <person name="Liang C."/>
            <person name="Lipzen A."/>
            <person name="Lutzoni F."/>
            <person name="Magnuson J."/>
            <person name="Mondo S."/>
            <person name="Nolan M."/>
            <person name="Ohm R."/>
            <person name="Pangilinan J."/>
            <person name="Park H.-J."/>
            <person name="Ramirez L."/>
            <person name="Alfaro M."/>
            <person name="Sun H."/>
            <person name="Tritt A."/>
            <person name="Yoshinaga Y."/>
            <person name="Zwiers L.-H."/>
            <person name="Turgeon B."/>
            <person name="Goodwin S."/>
            <person name="Spatafora J."/>
            <person name="Crous P."/>
            <person name="Grigoriev I."/>
        </authorList>
    </citation>
    <scope>NUCLEOTIDE SEQUENCE</scope>
    <source>
        <strain evidence="1">CBS 525.71</strain>
    </source>
</reference>
<protein>
    <submittedName>
        <fullName evidence="1">O-methyltransferase</fullName>
    </submittedName>
</protein>
<gene>
    <name evidence="1" type="ORF">BU25DRAFT_367327</name>
</gene>
<evidence type="ECO:0000313" key="1">
    <source>
        <dbReference type="EMBL" id="KAF2627879.1"/>
    </source>
</evidence>
<name>A0ACB6S3V0_9PLEO</name>
<proteinExistence type="predicted"/>
<comment type="caution">
    <text evidence="1">The sequence shown here is derived from an EMBL/GenBank/DDBJ whole genome shotgun (WGS) entry which is preliminary data.</text>
</comment>